<feature type="domain" description="Transglycosylase SLT" evidence="1">
    <location>
        <begin position="23"/>
        <end position="72"/>
    </location>
</feature>
<reference evidence="3" key="1">
    <citation type="journal article" date="2019" name="Int. J. Syst. Evol. Microbiol.">
        <title>The Global Catalogue of Microorganisms (GCM) 10K type strain sequencing project: providing services to taxonomists for standard genome sequencing and annotation.</title>
        <authorList>
            <consortium name="The Broad Institute Genomics Platform"/>
            <consortium name="The Broad Institute Genome Sequencing Center for Infectious Disease"/>
            <person name="Wu L."/>
            <person name="Ma J."/>
        </authorList>
    </citation>
    <scope>NUCLEOTIDE SEQUENCE [LARGE SCALE GENOMIC DNA]</scope>
    <source>
        <strain evidence="3">JCM 17923</strain>
    </source>
</reference>
<protein>
    <recommendedName>
        <fullName evidence="1">Transglycosylase SLT domain-containing protein</fullName>
    </recommendedName>
</protein>
<dbReference type="EMBL" id="BAABGZ010000013">
    <property type="protein sequence ID" value="GAA4352972.1"/>
    <property type="molecule type" value="Genomic_DNA"/>
</dbReference>
<proteinExistence type="predicted"/>
<dbReference type="InterPro" id="IPR008258">
    <property type="entry name" value="Transglycosylase_SLT_dom_1"/>
</dbReference>
<comment type="caution">
    <text evidence="2">The sequence shown here is derived from an EMBL/GenBank/DDBJ whole genome shotgun (WGS) entry which is preliminary data.</text>
</comment>
<evidence type="ECO:0000313" key="3">
    <source>
        <dbReference type="Proteomes" id="UP001501153"/>
    </source>
</evidence>
<accession>A0ABP8I7F9</accession>
<gene>
    <name evidence="2" type="ORF">GCM10023185_13130</name>
</gene>
<name>A0ABP8I7F9_9BACT</name>
<dbReference type="Gene3D" id="1.10.530.10">
    <property type="match status" value="1"/>
</dbReference>
<evidence type="ECO:0000259" key="1">
    <source>
        <dbReference type="Pfam" id="PF01464"/>
    </source>
</evidence>
<organism evidence="2 3">
    <name type="scientific">Hymenobacter saemangeumensis</name>
    <dbReference type="NCBI Taxonomy" id="1084522"/>
    <lineage>
        <taxon>Bacteria</taxon>
        <taxon>Pseudomonadati</taxon>
        <taxon>Bacteroidota</taxon>
        <taxon>Cytophagia</taxon>
        <taxon>Cytophagales</taxon>
        <taxon>Hymenobacteraceae</taxon>
        <taxon>Hymenobacter</taxon>
    </lineage>
</organism>
<dbReference type="RefSeq" id="WP_345234991.1">
    <property type="nucleotide sequence ID" value="NZ_BAABGZ010000013.1"/>
</dbReference>
<keyword evidence="3" id="KW-1185">Reference proteome</keyword>
<dbReference type="SUPFAM" id="SSF53955">
    <property type="entry name" value="Lysozyme-like"/>
    <property type="match status" value="1"/>
</dbReference>
<dbReference type="Pfam" id="PF01464">
    <property type="entry name" value="SLT"/>
    <property type="match status" value="1"/>
</dbReference>
<dbReference type="Proteomes" id="UP001501153">
    <property type="component" value="Unassembled WGS sequence"/>
</dbReference>
<evidence type="ECO:0000313" key="2">
    <source>
        <dbReference type="EMBL" id="GAA4352972.1"/>
    </source>
</evidence>
<dbReference type="InterPro" id="IPR023346">
    <property type="entry name" value="Lysozyme-like_dom_sf"/>
</dbReference>
<sequence>MKLSFEEYVPATVRAAFVTKVRQVAERLNVKPDWLMGAMYCESGFNAQAVNRFSGATGLIQFMPKTAANLGTTTAALAAMPAVQQLDYVERYFRSHATRLRQAKDWLDLYLVVFYPVAVGKPDSYVLGSQTPGTPAQKAAMIAKIATQNAIYAKEGVVTVGSIRAHFEKKPAFVALKKKEPAATV</sequence>